<proteinExistence type="predicted"/>
<dbReference type="InterPro" id="IPR055619">
    <property type="entry name" value="DUF7195"/>
</dbReference>
<organism evidence="1 2">
    <name type="scientific">Vibrio phage Vp_R1</name>
    <dbReference type="NCBI Taxonomy" id="2059867"/>
    <lineage>
        <taxon>Viruses</taxon>
        <taxon>Duplodnaviria</taxon>
        <taxon>Heunggongvirae</taxon>
        <taxon>Uroviricota</taxon>
        <taxon>Caudoviricetes</taxon>
        <taxon>Grimontviridae</taxon>
        <taxon>Dalianvirus</taxon>
        <taxon>Dalianvirus R1</taxon>
    </lineage>
</organism>
<keyword evidence="2" id="KW-1185">Reference proteome</keyword>
<reference evidence="1 2" key="1">
    <citation type="submission" date="2017-12" db="EMBL/GenBank/DDBJ databases">
        <title>Genomic analysis of a novel phage Vp_R1 lytic to Vibrio parahaemolyticus.</title>
        <authorList>
            <person name="Ren H."/>
            <person name="Li Z."/>
        </authorList>
    </citation>
    <scope>NUCLEOTIDE SEQUENCE [LARGE SCALE GENOMIC DNA]</scope>
</reference>
<sequence>MDKKKIVLDNPVVTRKVPMTERGNDLLREFRKRFESEYMSKKGEDVNIPFPTVIHLALEKLAHLEGIKVGRK</sequence>
<accession>A0A2H5BQ22</accession>
<gene>
    <name evidence="1" type="ORF">VPR_066</name>
</gene>
<name>A0A2H5BQ22_9CAUD</name>
<dbReference type="EMBL" id="MG603697">
    <property type="protein sequence ID" value="AUG88430.1"/>
    <property type="molecule type" value="Genomic_DNA"/>
</dbReference>
<protein>
    <submittedName>
        <fullName evidence="1">Uncharacterized protein</fullName>
    </submittedName>
</protein>
<dbReference type="Proteomes" id="UP000240283">
    <property type="component" value="Segment"/>
</dbReference>
<evidence type="ECO:0000313" key="2">
    <source>
        <dbReference type="Proteomes" id="UP000240283"/>
    </source>
</evidence>
<dbReference type="Pfam" id="PF23825">
    <property type="entry name" value="DUF7195"/>
    <property type="match status" value="1"/>
</dbReference>
<evidence type="ECO:0000313" key="1">
    <source>
        <dbReference type="EMBL" id="AUG88430.1"/>
    </source>
</evidence>